<dbReference type="InterPro" id="IPR036388">
    <property type="entry name" value="WH-like_DNA-bd_sf"/>
</dbReference>
<keyword evidence="3" id="KW-0963">Cytoplasm</keyword>
<dbReference type="Pfam" id="PF03501">
    <property type="entry name" value="S10_plectin"/>
    <property type="match status" value="1"/>
</dbReference>
<dbReference type="PANTHER" id="PTHR12146">
    <property type="entry name" value="40S RIBOSOMAL PROTEIN S10"/>
    <property type="match status" value="1"/>
</dbReference>
<dbReference type="EMBL" id="JAOPGA020000798">
    <property type="protein sequence ID" value="KAL0481951.1"/>
    <property type="molecule type" value="Genomic_DNA"/>
</dbReference>
<dbReference type="InterPro" id="IPR037447">
    <property type="entry name" value="Ribosomal_eS10"/>
</dbReference>
<comment type="caution">
    <text evidence="8">The sequence shown here is derived from an EMBL/GenBank/DDBJ whole genome shotgun (WGS) entry which is preliminary data.</text>
</comment>
<dbReference type="Gene3D" id="1.10.10.10">
    <property type="entry name" value="Winged helix-like DNA-binding domain superfamily/Winged helix DNA-binding domain"/>
    <property type="match status" value="1"/>
</dbReference>
<gene>
    <name evidence="8" type="ORF">AKO1_013195</name>
</gene>
<feature type="compositionally biased region" description="Basic and acidic residues" evidence="6">
    <location>
        <begin position="99"/>
        <end position="129"/>
    </location>
</feature>
<keyword evidence="9" id="KW-1185">Reference proteome</keyword>
<evidence type="ECO:0000256" key="5">
    <source>
        <dbReference type="ARBA" id="ARBA00023274"/>
    </source>
</evidence>
<dbReference type="AlphaFoldDB" id="A0AAW2YYF2"/>
<reference evidence="8 9" key="1">
    <citation type="submission" date="2024-03" db="EMBL/GenBank/DDBJ databases">
        <title>The Acrasis kona genome and developmental transcriptomes reveal deep origins of eukaryotic multicellular pathways.</title>
        <authorList>
            <person name="Sheikh S."/>
            <person name="Fu C.-J."/>
            <person name="Brown M.W."/>
            <person name="Baldauf S.L."/>
        </authorList>
    </citation>
    <scope>NUCLEOTIDE SEQUENCE [LARGE SCALE GENOMIC DNA]</scope>
    <source>
        <strain evidence="8 9">ATCC MYA-3509</strain>
    </source>
</reference>
<dbReference type="InterPro" id="IPR005326">
    <property type="entry name" value="Plectin_eS10_N"/>
</dbReference>
<evidence type="ECO:0000259" key="7">
    <source>
        <dbReference type="Pfam" id="PF03501"/>
    </source>
</evidence>
<proteinExistence type="inferred from homology"/>
<evidence type="ECO:0000256" key="6">
    <source>
        <dbReference type="SAM" id="MobiDB-lite"/>
    </source>
</evidence>
<evidence type="ECO:0000313" key="8">
    <source>
        <dbReference type="EMBL" id="KAL0481951.1"/>
    </source>
</evidence>
<feature type="domain" description="Plectin/eS10 N-terminal" evidence="7">
    <location>
        <begin position="3"/>
        <end position="95"/>
    </location>
</feature>
<evidence type="ECO:0000256" key="3">
    <source>
        <dbReference type="ARBA" id="ARBA00022490"/>
    </source>
</evidence>
<keyword evidence="5" id="KW-0687">Ribonucleoprotein</keyword>
<dbReference type="FunFam" id="1.10.10.10:FF:000025">
    <property type="entry name" value="40S ribosomal protein S10"/>
    <property type="match status" value="1"/>
</dbReference>
<dbReference type="GO" id="GO:0003723">
    <property type="term" value="F:RNA binding"/>
    <property type="evidence" value="ECO:0007669"/>
    <property type="project" value="TreeGrafter"/>
</dbReference>
<dbReference type="PANTHER" id="PTHR12146:SF0">
    <property type="entry name" value="RIBOSOMAL PROTEIN S10"/>
    <property type="match status" value="1"/>
</dbReference>
<dbReference type="Proteomes" id="UP001431209">
    <property type="component" value="Unassembled WGS sequence"/>
</dbReference>
<evidence type="ECO:0000256" key="4">
    <source>
        <dbReference type="ARBA" id="ARBA00022980"/>
    </source>
</evidence>
<feature type="region of interest" description="Disordered" evidence="6">
    <location>
        <begin position="96"/>
        <end position="187"/>
    </location>
</feature>
<comment type="subcellular location">
    <subcellularLocation>
        <location evidence="1">Cytoplasm</location>
    </subcellularLocation>
</comment>
<comment type="similarity">
    <text evidence="2">Belongs to the eukaryotic ribosomal protein eS10 family.</text>
</comment>
<evidence type="ECO:0000256" key="1">
    <source>
        <dbReference type="ARBA" id="ARBA00004496"/>
    </source>
</evidence>
<evidence type="ECO:0000313" key="9">
    <source>
        <dbReference type="Proteomes" id="UP001431209"/>
    </source>
</evidence>
<dbReference type="GO" id="GO:0022627">
    <property type="term" value="C:cytosolic small ribosomal subunit"/>
    <property type="evidence" value="ECO:0007669"/>
    <property type="project" value="TreeGrafter"/>
</dbReference>
<protein>
    <submittedName>
        <fullName evidence="8">Ribosomal protein S10</fullName>
    </submittedName>
</protein>
<sequence length="187" mass="21499">MIIPKKQRIEVYQYLFKEGVIVAKKDTQLKSHPEITGVPNLSVMLLMKGFASKGLVRENFAWRHFYWYLTNEGINYLREYLHLPQTIVPATLLKTARSVRPDQPPRRNFGDRPRREGGFERRREYRQGGEDEEKGNSAPVDYKPSYGGDDNQGEQRQSRGRGFASGRGKPVDFSGENKPAGRGVRQE</sequence>
<accession>A0AAW2YYF2</accession>
<dbReference type="GO" id="GO:0003735">
    <property type="term" value="F:structural constituent of ribosome"/>
    <property type="evidence" value="ECO:0007669"/>
    <property type="project" value="TreeGrafter"/>
</dbReference>
<name>A0AAW2YYF2_9EUKA</name>
<organism evidence="8 9">
    <name type="scientific">Acrasis kona</name>
    <dbReference type="NCBI Taxonomy" id="1008807"/>
    <lineage>
        <taxon>Eukaryota</taxon>
        <taxon>Discoba</taxon>
        <taxon>Heterolobosea</taxon>
        <taxon>Tetramitia</taxon>
        <taxon>Eutetramitia</taxon>
        <taxon>Acrasidae</taxon>
        <taxon>Acrasis</taxon>
    </lineage>
</organism>
<keyword evidence="4 8" id="KW-0689">Ribosomal protein</keyword>
<evidence type="ECO:0000256" key="2">
    <source>
        <dbReference type="ARBA" id="ARBA00007278"/>
    </source>
</evidence>